<accession>A0A8C4NFH0</accession>
<sequence>MDRDREEVKLMVRLIGARYTGYLTRSNTLLICKEPCGMKYEKAREWRIPCVNVAWLCAVMAGSTDAIQHLQHERFSLYNLLEAFSPERHLLTALLAAWKNPIQISRDALIASRNISRRKLSELSCHQATKKPRQWHIYYSLLFHIIISMFPRFTPHLAFPSDVSLCHDLLCNLFTPSFTPFCTIQMF</sequence>
<reference evidence="8" key="2">
    <citation type="submission" date="2025-09" db="UniProtKB">
        <authorList>
            <consortium name="Ensembl"/>
        </authorList>
    </citation>
    <scope>IDENTIFICATION</scope>
</reference>
<dbReference type="Ensembl" id="ENSEBUT00000002055.1">
    <property type="protein sequence ID" value="ENSEBUP00000001721.1"/>
    <property type="gene ID" value="ENSEBUG00000001429.1"/>
</dbReference>
<dbReference type="SUPFAM" id="SSF52113">
    <property type="entry name" value="BRCT domain"/>
    <property type="match status" value="1"/>
</dbReference>
<dbReference type="Proteomes" id="UP000694388">
    <property type="component" value="Unplaced"/>
</dbReference>
<reference evidence="8" key="1">
    <citation type="submission" date="2025-08" db="UniProtKB">
        <authorList>
            <consortium name="Ensembl"/>
        </authorList>
    </citation>
    <scope>IDENTIFICATION</scope>
</reference>
<protein>
    <recommendedName>
        <fullName evidence="4">PAX-interacting protein 1</fullName>
    </recommendedName>
    <alternativeName>
        <fullName evidence="5">PAX transactivation activation domain-interacting protein</fullName>
    </alternativeName>
</protein>
<keyword evidence="2" id="KW-0227">DNA damage</keyword>
<evidence type="ECO:0000256" key="6">
    <source>
        <dbReference type="SAM" id="Phobius"/>
    </source>
</evidence>
<dbReference type="Gene3D" id="3.40.50.10190">
    <property type="entry name" value="BRCT domain"/>
    <property type="match status" value="1"/>
</dbReference>
<keyword evidence="6" id="KW-0812">Transmembrane</keyword>
<keyword evidence="9" id="KW-1185">Reference proteome</keyword>
<dbReference type="GO" id="GO:0005634">
    <property type="term" value="C:nucleus"/>
    <property type="evidence" value="ECO:0007669"/>
    <property type="project" value="UniProtKB-SubCell"/>
</dbReference>
<evidence type="ECO:0000259" key="7">
    <source>
        <dbReference type="PROSITE" id="PS50172"/>
    </source>
</evidence>
<dbReference type="PANTHER" id="PTHR23196">
    <property type="entry name" value="PAX TRANSCRIPTION ACTIVATION DOMAIN INTERACTING PROTEIN"/>
    <property type="match status" value="1"/>
</dbReference>
<evidence type="ECO:0000313" key="9">
    <source>
        <dbReference type="Proteomes" id="UP000694388"/>
    </source>
</evidence>
<organism evidence="8 9">
    <name type="scientific">Eptatretus burgeri</name>
    <name type="common">Inshore hagfish</name>
    <dbReference type="NCBI Taxonomy" id="7764"/>
    <lineage>
        <taxon>Eukaryota</taxon>
        <taxon>Metazoa</taxon>
        <taxon>Chordata</taxon>
        <taxon>Craniata</taxon>
        <taxon>Vertebrata</taxon>
        <taxon>Cyclostomata</taxon>
        <taxon>Myxini</taxon>
        <taxon>Myxiniformes</taxon>
        <taxon>Myxinidae</taxon>
        <taxon>Eptatretinae</taxon>
        <taxon>Eptatretus</taxon>
    </lineage>
</organism>
<proteinExistence type="predicted"/>
<dbReference type="InterPro" id="IPR051579">
    <property type="entry name" value="DDR_Transcriptional_Reg"/>
</dbReference>
<keyword evidence="6" id="KW-1133">Transmembrane helix</keyword>
<evidence type="ECO:0000256" key="2">
    <source>
        <dbReference type="ARBA" id="ARBA00022763"/>
    </source>
</evidence>
<name>A0A8C4NFH0_EPTBU</name>
<keyword evidence="3" id="KW-0539">Nucleus</keyword>
<feature type="transmembrane region" description="Helical" evidence="6">
    <location>
        <begin position="137"/>
        <end position="154"/>
    </location>
</feature>
<feature type="domain" description="BRCT" evidence="7">
    <location>
        <begin position="1"/>
        <end position="56"/>
    </location>
</feature>
<evidence type="ECO:0000256" key="3">
    <source>
        <dbReference type="ARBA" id="ARBA00023242"/>
    </source>
</evidence>
<dbReference type="PROSITE" id="PS50172">
    <property type="entry name" value="BRCT"/>
    <property type="match status" value="1"/>
</dbReference>
<dbReference type="InterPro" id="IPR001357">
    <property type="entry name" value="BRCT_dom"/>
</dbReference>
<dbReference type="GO" id="GO:0006974">
    <property type="term" value="P:DNA damage response"/>
    <property type="evidence" value="ECO:0007669"/>
    <property type="project" value="UniProtKB-KW"/>
</dbReference>
<dbReference type="AlphaFoldDB" id="A0A8C4NFH0"/>
<comment type="subcellular location">
    <subcellularLocation>
        <location evidence="1">Nucleus</location>
    </subcellularLocation>
</comment>
<dbReference type="InterPro" id="IPR036420">
    <property type="entry name" value="BRCT_dom_sf"/>
</dbReference>
<dbReference type="GeneTree" id="ENSGT00940000155757"/>
<evidence type="ECO:0000256" key="5">
    <source>
        <dbReference type="ARBA" id="ARBA00030146"/>
    </source>
</evidence>
<dbReference type="Pfam" id="PF12738">
    <property type="entry name" value="PTCB-BRCT"/>
    <property type="match status" value="1"/>
</dbReference>
<evidence type="ECO:0000256" key="4">
    <source>
        <dbReference type="ARBA" id="ARBA00023858"/>
    </source>
</evidence>
<evidence type="ECO:0000313" key="8">
    <source>
        <dbReference type="Ensembl" id="ENSEBUP00000001721.1"/>
    </source>
</evidence>
<evidence type="ECO:0000256" key="1">
    <source>
        <dbReference type="ARBA" id="ARBA00004123"/>
    </source>
</evidence>
<dbReference type="PANTHER" id="PTHR23196:SF1">
    <property type="entry name" value="PAX-INTERACTING PROTEIN 1"/>
    <property type="match status" value="1"/>
</dbReference>
<dbReference type="GO" id="GO:0060261">
    <property type="term" value="P:positive regulation of transcription initiation by RNA polymerase II"/>
    <property type="evidence" value="ECO:0007669"/>
    <property type="project" value="TreeGrafter"/>
</dbReference>
<keyword evidence="6" id="KW-0472">Membrane</keyword>